<dbReference type="InterPro" id="IPR033878">
    <property type="entry name" value="NfsB-like"/>
</dbReference>
<evidence type="ECO:0000256" key="2">
    <source>
        <dbReference type="ARBA" id="ARBA00007118"/>
    </source>
</evidence>
<comment type="cofactor">
    <cofactor evidence="1">
        <name>FMN</name>
        <dbReference type="ChEBI" id="CHEBI:58210"/>
    </cofactor>
</comment>
<keyword evidence="10" id="KW-1185">Reference proteome</keyword>
<feature type="domain" description="Nitroreductase" evidence="8">
    <location>
        <begin position="13"/>
        <end position="201"/>
    </location>
</feature>
<evidence type="ECO:0000256" key="4">
    <source>
        <dbReference type="ARBA" id="ARBA00022643"/>
    </source>
</evidence>
<comment type="caution">
    <text evidence="9">The sequence shown here is derived from an EMBL/GenBank/DDBJ whole genome shotgun (WGS) entry which is preliminary data.</text>
</comment>
<comment type="similarity">
    <text evidence="2">Belongs to the nitroreductase family.</text>
</comment>
<organism evidence="9 10">
    <name type="scientific">Cohnella faecalis</name>
    <dbReference type="NCBI Taxonomy" id="2315694"/>
    <lineage>
        <taxon>Bacteria</taxon>
        <taxon>Bacillati</taxon>
        <taxon>Bacillota</taxon>
        <taxon>Bacilli</taxon>
        <taxon>Bacillales</taxon>
        <taxon>Paenibacillaceae</taxon>
        <taxon>Cohnella</taxon>
    </lineage>
</organism>
<reference evidence="9 10" key="1">
    <citation type="submission" date="2018-09" db="EMBL/GenBank/DDBJ databases">
        <title>Cohnella cavernae sp. nov., isolated from a karst cave.</title>
        <authorList>
            <person name="Zhu H."/>
        </authorList>
    </citation>
    <scope>NUCLEOTIDE SEQUENCE [LARGE SCALE GENOMIC DNA]</scope>
    <source>
        <strain evidence="9 10">K2E09-144</strain>
    </source>
</reference>
<accession>A0A398CHE1</accession>
<evidence type="ECO:0000256" key="1">
    <source>
        <dbReference type="ARBA" id="ARBA00001917"/>
    </source>
</evidence>
<name>A0A398CHE1_9BACL</name>
<gene>
    <name evidence="9" type="ORF">D3H35_14055</name>
</gene>
<dbReference type="InterPro" id="IPR050627">
    <property type="entry name" value="Nitroreductase/BluB"/>
</dbReference>
<dbReference type="Pfam" id="PF00881">
    <property type="entry name" value="Nitroreductase"/>
    <property type="match status" value="1"/>
</dbReference>
<evidence type="ECO:0000256" key="5">
    <source>
        <dbReference type="ARBA" id="ARBA00022857"/>
    </source>
</evidence>
<keyword evidence="4" id="KW-0288">FMN</keyword>
<keyword evidence="7" id="KW-0520">NAD</keyword>
<evidence type="ECO:0000256" key="3">
    <source>
        <dbReference type="ARBA" id="ARBA00022630"/>
    </source>
</evidence>
<dbReference type="GO" id="GO:0046857">
    <property type="term" value="F:oxidoreductase activity, acting on other nitrogenous compounds as donors, with NAD or NADP as acceptor"/>
    <property type="evidence" value="ECO:0007669"/>
    <property type="project" value="TreeGrafter"/>
</dbReference>
<dbReference type="PANTHER" id="PTHR23026:SF125">
    <property type="entry name" value="OXYGEN-INSENSITIVE NAD(P)H NITROREDUCTASE"/>
    <property type="match status" value="1"/>
</dbReference>
<keyword evidence="5" id="KW-0521">NADP</keyword>
<dbReference type="RefSeq" id="WP_119149950.1">
    <property type="nucleotide sequence ID" value="NZ_JBHSOV010000020.1"/>
</dbReference>
<evidence type="ECO:0000259" key="8">
    <source>
        <dbReference type="Pfam" id="PF00881"/>
    </source>
</evidence>
<proteinExistence type="inferred from homology"/>
<dbReference type="GO" id="GO:0046256">
    <property type="term" value="P:2,4,6-trinitrotoluene catabolic process"/>
    <property type="evidence" value="ECO:0007669"/>
    <property type="project" value="TreeGrafter"/>
</dbReference>
<dbReference type="InterPro" id="IPR000415">
    <property type="entry name" value="Nitroreductase-like"/>
</dbReference>
<dbReference type="CDD" id="cd02149">
    <property type="entry name" value="NfsB-like"/>
    <property type="match status" value="1"/>
</dbReference>
<keyword evidence="3" id="KW-0285">Flavoprotein</keyword>
<dbReference type="SUPFAM" id="SSF55469">
    <property type="entry name" value="FMN-dependent nitroreductase-like"/>
    <property type="match status" value="1"/>
</dbReference>
<dbReference type="GO" id="GO:0005829">
    <property type="term" value="C:cytosol"/>
    <property type="evidence" value="ECO:0007669"/>
    <property type="project" value="TreeGrafter"/>
</dbReference>
<dbReference type="EMBL" id="QXJM01000039">
    <property type="protein sequence ID" value="RIE01900.1"/>
    <property type="molecule type" value="Genomic_DNA"/>
</dbReference>
<dbReference type="Proteomes" id="UP000266340">
    <property type="component" value="Unassembled WGS sequence"/>
</dbReference>
<dbReference type="PANTHER" id="PTHR23026">
    <property type="entry name" value="NADPH NITROREDUCTASE"/>
    <property type="match status" value="1"/>
</dbReference>
<dbReference type="InterPro" id="IPR029479">
    <property type="entry name" value="Nitroreductase"/>
</dbReference>
<evidence type="ECO:0000256" key="7">
    <source>
        <dbReference type="ARBA" id="ARBA00023027"/>
    </source>
</evidence>
<dbReference type="Gene3D" id="3.40.109.10">
    <property type="entry name" value="NADH Oxidase"/>
    <property type="match status" value="1"/>
</dbReference>
<keyword evidence="6" id="KW-0560">Oxidoreductase</keyword>
<dbReference type="OrthoDB" id="9809288at2"/>
<evidence type="ECO:0000313" key="9">
    <source>
        <dbReference type="EMBL" id="RIE01900.1"/>
    </source>
</evidence>
<protein>
    <submittedName>
        <fullName evidence="9">NAD(P)H-dependent oxidoreductase</fullName>
    </submittedName>
</protein>
<sequence length="221" mass="25175">MSITKEEVLNAFRFRHACKEFDSARKIPDYEFAFILETGRLSPSSYGFEPWQLVVLQDPVIREKLRANTWGAQKTLPTASHFVLLLARTQEALTPESDHIQHIIRDVQQLPPENAAGKTSVYRKFLETDFGLLGSERAVWDWAGKQAYIALGNMMTAAAMIGIDSCPIEGFEHVPVERVLQEEGIADGERLRLVSMVAFGYRVREPRSKTRRPIEEIVTWL</sequence>
<dbReference type="AlphaFoldDB" id="A0A398CHE1"/>
<evidence type="ECO:0000256" key="6">
    <source>
        <dbReference type="ARBA" id="ARBA00023002"/>
    </source>
</evidence>
<evidence type="ECO:0000313" key="10">
    <source>
        <dbReference type="Proteomes" id="UP000266340"/>
    </source>
</evidence>